<evidence type="ECO:0000256" key="4">
    <source>
        <dbReference type="ARBA" id="ARBA00023125"/>
    </source>
</evidence>
<evidence type="ECO:0000313" key="8">
    <source>
        <dbReference type="EMBL" id="SFN42981.1"/>
    </source>
</evidence>
<keyword evidence="9" id="KW-1185">Reference proteome</keyword>
<dbReference type="Proteomes" id="UP000199149">
    <property type="component" value="Unassembled WGS sequence"/>
</dbReference>
<evidence type="ECO:0000256" key="5">
    <source>
        <dbReference type="ARBA" id="ARBA00023163"/>
    </source>
</evidence>
<sequence length="187" mass="21748">MKVENTPYTDKELLILCKSGTELGYSQLYHRYSKSVFNTVFRLVTEVSEAEDLTQDIFVSIFSDIQKLMDIDNLGAWLKRVSINKSISHLRKKKVYFSDVENSNIIDESEEQLLEKQNWDNKIEEILKAIETLPIDTKTIVNLYLFENIPQEEIANMLGISNTTVRSKYHRAKKKILQSLEQTMSYG</sequence>
<dbReference type="Pfam" id="PF08281">
    <property type="entry name" value="Sigma70_r4_2"/>
    <property type="match status" value="1"/>
</dbReference>
<proteinExistence type="inferred from homology"/>
<dbReference type="InterPro" id="IPR039425">
    <property type="entry name" value="RNA_pol_sigma-70-like"/>
</dbReference>
<dbReference type="CDD" id="cd06171">
    <property type="entry name" value="Sigma70_r4"/>
    <property type="match status" value="1"/>
</dbReference>
<dbReference type="InterPro" id="IPR013324">
    <property type="entry name" value="RNA_pol_sigma_r3/r4-like"/>
</dbReference>
<keyword evidence="5" id="KW-0804">Transcription</keyword>
<accession>A0A1I4YY94</accession>
<organism evidence="8 9">
    <name type="scientific">Algoriella xinjiangensis</name>
    <dbReference type="NCBI Taxonomy" id="684065"/>
    <lineage>
        <taxon>Bacteria</taxon>
        <taxon>Pseudomonadati</taxon>
        <taxon>Bacteroidota</taxon>
        <taxon>Flavobacteriia</taxon>
        <taxon>Flavobacteriales</taxon>
        <taxon>Weeksellaceae</taxon>
        <taxon>Algoriella</taxon>
    </lineage>
</organism>
<dbReference type="Pfam" id="PF04542">
    <property type="entry name" value="Sigma70_r2"/>
    <property type="match status" value="1"/>
</dbReference>
<dbReference type="GO" id="GO:0003677">
    <property type="term" value="F:DNA binding"/>
    <property type="evidence" value="ECO:0007669"/>
    <property type="project" value="UniProtKB-KW"/>
</dbReference>
<dbReference type="RefSeq" id="WP_177190315.1">
    <property type="nucleotide sequence ID" value="NZ_FOUZ01000012.1"/>
</dbReference>
<protein>
    <submittedName>
        <fullName evidence="8">RNA polymerase sigma-70 factor, ECF subfamily</fullName>
    </submittedName>
</protein>
<evidence type="ECO:0000256" key="1">
    <source>
        <dbReference type="ARBA" id="ARBA00010641"/>
    </source>
</evidence>
<feature type="domain" description="RNA polymerase sigma-70 region 2" evidence="6">
    <location>
        <begin position="28"/>
        <end position="94"/>
    </location>
</feature>
<keyword evidence="2" id="KW-0805">Transcription regulation</keyword>
<evidence type="ECO:0000259" key="6">
    <source>
        <dbReference type="Pfam" id="PF04542"/>
    </source>
</evidence>
<dbReference type="InterPro" id="IPR036388">
    <property type="entry name" value="WH-like_DNA-bd_sf"/>
</dbReference>
<dbReference type="AlphaFoldDB" id="A0A1I4YY94"/>
<dbReference type="InterPro" id="IPR013325">
    <property type="entry name" value="RNA_pol_sigma_r2"/>
</dbReference>
<dbReference type="PANTHER" id="PTHR43133">
    <property type="entry name" value="RNA POLYMERASE ECF-TYPE SIGMA FACTO"/>
    <property type="match status" value="1"/>
</dbReference>
<dbReference type="InterPro" id="IPR014284">
    <property type="entry name" value="RNA_pol_sigma-70_dom"/>
</dbReference>
<comment type="similarity">
    <text evidence="1">Belongs to the sigma-70 factor family. ECF subfamily.</text>
</comment>
<keyword evidence="3" id="KW-0731">Sigma factor</keyword>
<dbReference type="GO" id="GO:0006352">
    <property type="term" value="P:DNA-templated transcription initiation"/>
    <property type="evidence" value="ECO:0007669"/>
    <property type="project" value="InterPro"/>
</dbReference>
<dbReference type="STRING" id="684065.SAMN05421738_11243"/>
<evidence type="ECO:0000256" key="3">
    <source>
        <dbReference type="ARBA" id="ARBA00023082"/>
    </source>
</evidence>
<dbReference type="EMBL" id="FOUZ01000012">
    <property type="protein sequence ID" value="SFN42981.1"/>
    <property type="molecule type" value="Genomic_DNA"/>
</dbReference>
<feature type="domain" description="RNA polymerase sigma factor 70 region 4 type 2" evidence="7">
    <location>
        <begin position="124"/>
        <end position="176"/>
    </location>
</feature>
<dbReference type="NCBIfam" id="TIGR02937">
    <property type="entry name" value="sigma70-ECF"/>
    <property type="match status" value="1"/>
</dbReference>
<evidence type="ECO:0000313" key="9">
    <source>
        <dbReference type="Proteomes" id="UP000199149"/>
    </source>
</evidence>
<name>A0A1I4YY94_9FLAO</name>
<dbReference type="SUPFAM" id="SSF88659">
    <property type="entry name" value="Sigma3 and sigma4 domains of RNA polymerase sigma factors"/>
    <property type="match status" value="1"/>
</dbReference>
<dbReference type="PANTHER" id="PTHR43133:SF8">
    <property type="entry name" value="RNA POLYMERASE SIGMA FACTOR HI_1459-RELATED"/>
    <property type="match status" value="1"/>
</dbReference>
<reference evidence="9" key="1">
    <citation type="submission" date="2016-10" db="EMBL/GenBank/DDBJ databases">
        <authorList>
            <person name="Varghese N."/>
            <person name="Submissions S."/>
        </authorList>
    </citation>
    <scope>NUCLEOTIDE SEQUENCE [LARGE SCALE GENOMIC DNA]</scope>
    <source>
        <strain evidence="9">XJ109</strain>
    </source>
</reference>
<dbReference type="GO" id="GO:0016987">
    <property type="term" value="F:sigma factor activity"/>
    <property type="evidence" value="ECO:0007669"/>
    <property type="project" value="UniProtKB-KW"/>
</dbReference>
<keyword evidence="4" id="KW-0238">DNA-binding</keyword>
<dbReference type="Gene3D" id="1.10.1740.10">
    <property type="match status" value="1"/>
</dbReference>
<gene>
    <name evidence="8" type="ORF">SAMN05421738_11243</name>
</gene>
<dbReference type="SUPFAM" id="SSF88946">
    <property type="entry name" value="Sigma2 domain of RNA polymerase sigma factors"/>
    <property type="match status" value="1"/>
</dbReference>
<evidence type="ECO:0000259" key="7">
    <source>
        <dbReference type="Pfam" id="PF08281"/>
    </source>
</evidence>
<dbReference type="InterPro" id="IPR007627">
    <property type="entry name" value="RNA_pol_sigma70_r2"/>
</dbReference>
<dbReference type="InterPro" id="IPR013249">
    <property type="entry name" value="RNA_pol_sigma70_r4_t2"/>
</dbReference>
<evidence type="ECO:0000256" key="2">
    <source>
        <dbReference type="ARBA" id="ARBA00023015"/>
    </source>
</evidence>
<dbReference type="Gene3D" id="1.10.10.10">
    <property type="entry name" value="Winged helix-like DNA-binding domain superfamily/Winged helix DNA-binding domain"/>
    <property type="match status" value="1"/>
</dbReference>